<evidence type="ECO:0000256" key="4">
    <source>
        <dbReference type="ARBA" id="ARBA00022448"/>
    </source>
</evidence>
<dbReference type="STRING" id="1076872.G9A017"/>
<feature type="signal peptide" evidence="9">
    <location>
        <begin position="1"/>
        <end position="19"/>
    </location>
</feature>
<keyword evidence="11" id="KW-1185">Reference proteome</keyword>
<protein>
    <recommendedName>
        <fullName evidence="3">Nucleotide exchange factor SIL1</fullName>
    </recommendedName>
</protein>
<evidence type="ECO:0000256" key="3">
    <source>
        <dbReference type="ARBA" id="ARBA00015352"/>
    </source>
</evidence>
<comment type="similarity">
    <text evidence="1">Belongs to the SIL1 family.</text>
</comment>
<keyword evidence="8" id="KW-0811">Translocation</keyword>
<dbReference type="OrthoDB" id="448649at2759"/>
<dbReference type="InterPro" id="IPR011989">
    <property type="entry name" value="ARM-like"/>
</dbReference>
<keyword evidence="5 9" id="KW-0732">Signal</keyword>
<evidence type="ECO:0000256" key="6">
    <source>
        <dbReference type="ARBA" id="ARBA00022824"/>
    </source>
</evidence>
<dbReference type="eggNOG" id="KOG2160">
    <property type="taxonomic scope" value="Eukaryota"/>
</dbReference>
<feature type="chain" id="PRO_5005682316" description="Nucleotide exchange factor SIL1" evidence="9">
    <location>
        <begin position="20"/>
        <end position="397"/>
    </location>
</feature>
<evidence type="ECO:0000256" key="1">
    <source>
        <dbReference type="ARBA" id="ARBA00010588"/>
    </source>
</evidence>
<name>G9A017_TORDE</name>
<reference evidence="10 11" key="1">
    <citation type="journal article" date="2011" name="Proc. Natl. Acad. Sci. U.S.A.">
        <title>Evolutionary erosion of yeast sex chromosomes by mating-type switching accidents.</title>
        <authorList>
            <person name="Gordon J.L."/>
            <person name="Armisen D."/>
            <person name="Proux-Wera E."/>
            <person name="Oheigeartaigh S.S."/>
            <person name="Byrne K.P."/>
            <person name="Wolfe K.H."/>
        </authorList>
    </citation>
    <scope>NUCLEOTIDE SEQUENCE [LARGE SCALE GENOMIC DNA]</scope>
    <source>
        <strain evidence="11">ATCC 10662 / CBS 1146 / NBRC 0425 / NCYC 2629 / NRRL Y-866</strain>
    </source>
</reference>
<dbReference type="Gene3D" id="1.25.10.10">
    <property type="entry name" value="Leucine-rich Repeat Variant"/>
    <property type="match status" value="1"/>
</dbReference>
<dbReference type="EMBL" id="HE616749">
    <property type="protein sequence ID" value="CCE94211.1"/>
    <property type="molecule type" value="Genomic_DNA"/>
</dbReference>
<evidence type="ECO:0000313" key="11">
    <source>
        <dbReference type="Proteomes" id="UP000005627"/>
    </source>
</evidence>
<dbReference type="HOGENOM" id="CLU_034955_0_0_1"/>
<proteinExistence type="inferred from homology"/>
<keyword evidence="7" id="KW-0653">Protein transport</keyword>
<dbReference type="GO" id="GO:0006616">
    <property type="term" value="P:SRP-dependent cotranslational protein targeting to membrane, translocation"/>
    <property type="evidence" value="ECO:0007669"/>
    <property type="project" value="EnsemblFungi"/>
</dbReference>
<dbReference type="FunCoup" id="G9A017">
    <property type="interactions" value="205"/>
</dbReference>
<gene>
    <name evidence="10" type="primary">TDEL0H03520</name>
    <name evidence="10" type="ORF">TDEL_0H03520</name>
</gene>
<evidence type="ECO:0000256" key="7">
    <source>
        <dbReference type="ARBA" id="ARBA00022927"/>
    </source>
</evidence>
<evidence type="ECO:0000256" key="2">
    <source>
        <dbReference type="ARBA" id="ARBA00011799"/>
    </source>
</evidence>
<keyword evidence="6" id="KW-0256">Endoplasmic reticulum</keyword>
<dbReference type="GO" id="GO:0000774">
    <property type="term" value="F:adenyl-nucleotide exchange factor activity"/>
    <property type="evidence" value="ECO:0007669"/>
    <property type="project" value="EnsemblFungi"/>
</dbReference>
<dbReference type="InterPro" id="IPR031884">
    <property type="entry name" value="Sil1_fungi"/>
</dbReference>
<dbReference type="GO" id="GO:0005783">
    <property type="term" value="C:endoplasmic reticulum"/>
    <property type="evidence" value="ECO:0007669"/>
    <property type="project" value="InterPro"/>
</dbReference>
<accession>G9A017</accession>
<dbReference type="AlphaFoldDB" id="G9A017"/>
<evidence type="ECO:0000256" key="9">
    <source>
        <dbReference type="SAM" id="SignalP"/>
    </source>
</evidence>
<dbReference type="KEGG" id="tdl:TDEL_0H03520"/>
<dbReference type="InParanoid" id="G9A017"/>
<dbReference type="Proteomes" id="UP000005627">
    <property type="component" value="Chromosome 8"/>
</dbReference>
<evidence type="ECO:0000256" key="5">
    <source>
        <dbReference type="ARBA" id="ARBA00022729"/>
    </source>
</evidence>
<organism evidence="10 11">
    <name type="scientific">Torulaspora delbrueckii</name>
    <name type="common">Yeast</name>
    <name type="synonym">Candida colliculosa</name>
    <dbReference type="NCBI Taxonomy" id="4950"/>
    <lineage>
        <taxon>Eukaryota</taxon>
        <taxon>Fungi</taxon>
        <taxon>Dikarya</taxon>
        <taxon>Ascomycota</taxon>
        <taxon>Saccharomycotina</taxon>
        <taxon>Saccharomycetes</taxon>
        <taxon>Saccharomycetales</taxon>
        <taxon>Saccharomycetaceae</taxon>
        <taxon>Torulaspora</taxon>
    </lineage>
</organism>
<evidence type="ECO:0000313" key="10">
    <source>
        <dbReference type="EMBL" id="CCE94211.1"/>
    </source>
</evidence>
<dbReference type="RefSeq" id="XP_003683422.1">
    <property type="nucleotide sequence ID" value="XM_003683374.1"/>
</dbReference>
<dbReference type="Pfam" id="PF16782">
    <property type="entry name" value="SIL1"/>
    <property type="match status" value="1"/>
</dbReference>
<dbReference type="GeneID" id="11501533"/>
<keyword evidence="4" id="KW-0813">Transport</keyword>
<comment type="subunit">
    <text evidence="2">Interacts with KAR2.</text>
</comment>
<sequence>MVKISSLLLTGLMAGLTLSTETLARDHNELPKGLYLSGSMICNDVTCYPKIFEPTDIWTEIKPGQQLPGGLDLRMNLETGLKEAKLANGDVDQIVPAIVETERDSKTMNHEFTKDFDFIRDLMQSDLTESQVKAIEAKLDDLMEFAHDYKHGFDIINHEFGLLRNISFSKRLPNTLRELGTRTIISCTRNNPRVVESVNVQHPHFLSEVFHEIEDLVAQGKLSAIDSVLTKRYLSLLDELITDVHTFTQYEVDILAKTCQIPDNQIKIEALEIISQLFANEGSTLKKRDLETVVPDVQLWVNNLQKMIQDENTDELHTRKFFNSLYNIKKEYSDAKVDSSFLNWLSKQTEERKKQLENNLQERDLEQDSFDKRMIESRHLVFGNPMANRIKMYNDEL</sequence>
<evidence type="ECO:0000256" key="8">
    <source>
        <dbReference type="ARBA" id="ARBA00023010"/>
    </source>
</evidence>